<keyword evidence="9 15" id="KW-0862">Zinc</keyword>
<dbReference type="GO" id="GO:0005886">
    <property type="term" value="C:plasma membrane"/>
    <property type="evidence" value="ECO:0007669"/>
    <property type="project" value="UniProtKB-SubCell"/>
</dbReference>
<comment type="similarity">
    <text evidence="2 16">Belongs to the alkaline phosphatase family.</text>
</comment>
<evidence type="ECO:0000256" key="1">
    <source>
        <dbReference type="ARBA" id="ARBA00004609"/>
    </source>
</evidence>
<evidence type="ECO:0000313" key="20">
    <source>
        <dbReference type="Proteomes" id="UP000192578"/>
    </source>
</evidence>
<dbReference type="PROSITE" id="PS00123">
    <property type="entry name" value="ALKALINE_PHOSPHATASE"/>
    <property type="match status" value="1"/>
</dbReference>
<evidence type="ECO:0000256" key="12">
    <source>
        <dbReference type="ARBA" id="ARBA00023180"/>
    </source>
</evidence>
<evidence type="ECO:0000256" key="13">
    <source>
        <dbReference type="ARBA" id="ARBA00023288"/>
    </source>
</evidence>
<dbReference type="GO" id="GO:0098552">
    <property type="term" value="C:side of membrane"/>
    <property type="evidence" value="ECO:0007669"/>
    <property type="project" value="UniProtKB-KW"/>
</dbReference>
<keyword evidence="13" id="KW-0449">Lipoprotein</keyword>
<keyword evidence="7 15" id="KW-0479">Metal-binding</keyword>
<dbReference type="AlphaFoldDB" id="A0A1W0XFJ8"/>
<feature type="active site" description="Phosphoserine intermediate" evidence="14">
    <location>
        <position position="107"/>
    </location>
</feature>
<dbReference type="Proteomes" id="UP000192578">
    <property type="component" value="Unassembled WGS sequence"/>
</dbReference>
<feature type="binding site" evidence="15">
    <location>
        <position position="429"/>
    </location>
    <ligand>
        <name>Zn(2+)</name>
        <dbReference type="ChEBI" id="CHEBI:29105"/>
        <label>2</label>
    </ligand>
</feature>
<feature type="binding site" evidence="15">
    <location>
        <position position="354"/>
    </location>
    <ligand>
        <name>Zn(2+)</name>
        <dbReference type="ChEBI" id="CHEBI:29105"/>
        <label>2</label>
    </ligand>
</feature>
<evidence type="ECO:0000256" key="9">
    <source>
        <dbReference type="ARBA" id="ARBA00022833"/>
    </source>
</evidence>
<evidence type="ECO:0000256" key="17">
    <source>
        <dbReference type="RuleBase" id="RU003947"/>
    </source>
</evidence>
<accession>A0A1W0XFJ8</accession>
<dbReference type="OrthoDB" id="5818554at2759"/>
<evidence type="ECO:0000256" key="18">
    <source>
        <dbReference type="SAM" id="SignalP"/>
    </source>
</evidence>
<dbReference type="EC" id="3.1.3.1" evidence="3 17"/>
<dbReference type="SUPFAM" id="SSF53649">
    <property type="entry name" value="Alkaline phosphatase-like"/>
    <property type="match status" value="1"/>
</dbReference>
<feature type="binding site" evidence="15">
    <location>
        <position position="355"/>
    </location>
    <ligand>
        <name>Zn(2+)</name>
        <dbReference type="ChEBI" id="CHEBI:29105"/>
        <label>2</label>
    </ligand>
</feature>
<dbReference type="PANTHER" id="PTHR11596:SF5">
    <property type="entry name" value="ALKALINE PHOSPHATASE"/>
    <property type="match status" value="1"/>
</dbReference>
<comment type="catalytic activity">
    <reaction evidence="17">
        <text>a phosphate monoester + H2O = an alcohol + phosphate</text>
        <dbReference type="Rhea" id="RHEA:15017"/>
        <dbReference type="ChEBI" id="CHEBI:15377"/>
        <dbReference type="ChEBI" id="CHEBI:30879"/>
        <dbReference type="ChEBI" id="CHEBI:43474"/>
        <dbReference type="ChEBI" id="CHEBI:67140"/>
        <dbReference type="EC" id="3.1.3.1"/>
    </reaction>
</comment>
<dbReference type="GO" id="GO:0046872">
    <property type="term" value="F:metal ion binding"/>
    <property type="evidence" value="ECO:0007669"/>
    <property type="project" value="UniProtKB-KW"/>
</dbReference>
<dbReference type="InterPro" id="IPR001952">
    <property type="entry name" value="Alkaline_phosphatase"/>
</dbReference>
<evidence type="ECO:0000256" key="2">
    <source>
        <dbReference type="ARBA" id="ARBA00005984"/>
    </source>
</evidence>
<dbReference type="FunFam" id="3.40.720.10:FF:000008">
    <property type="entry name" value="Alkaline phosphatase"/>
    <property type="match status" value="1"/>
</dbReference>
<evidence type="ECO:0000256" key="4">
    <source>
        <dbReference type="ARBA" id="ARBA00022475"/>
    </source>
</evidence>
<proteinExistence type="inferred from homology"/>
<keyword evidence="18" id="KW-0732">Signal</keyword>
<keyword evidence="10 15" id="KW-0460">Magnesium</keyword>
<keyword evidence="12" id="KW-0325">Glycoprotein</keyword>
<reference evidence="20" key="1">
    <citation type="submission" date="2017-01" db="EMBL/GenBank/DDBJ databases">
        <title>Comparative genomics of anhydrobiosis in the tardigrade Hypsibius dujardini.</title>
        <authorList>
            <person name="Yoshida Y."/>
            <person name="Koutsovoulos G."/>
            <person name="Laetsch D."/>
            <person name="Stevens L."/>
            <person name="Kumar S."/>
            <person name="Horikawa D."/>
            <person name="Ishino K."/>
            <person name="Komine S."/>
            <person name="Tomita M."/>
            <person name="Blaxter M."/>
            <person name="Arakawa K."/>
        </authorList>
    </citation>
    <scope>NUCLEOTIDE SEQUENCE [LARGE SCALE GENOMIC DNA]</scope>
    <source>
        <strain evidence="20">Z151</strain>
    </source>
</reference>
<evidence type="ECO:0000256" key="7">
    <source>
        <dbReference type="ARBA" id="ARBA00022723"/>
    </source>
</evidence>
<evidence type="ECO:0000256" key="15">
    <source>
        <dbReference type="PIRSR" id="PIRSR601952-2"/>
    </source>
</evidence>
<feature type="signal peptide" evidence="18">
    <location>
        <begin position="1"/>
        <end position="21"/>
    </location>
</feature>
<feature type="binding site" evidence="15">
    <location>
        <position position="313"/>
    </location>
    <ligand>
        <name>Zn(2+)</name>
        <dbReference type="ChEBI" id="CHEBI:29105"/>
        <label>2</label>
    </ligand>
</feature>
<dbReference type="Gene3D" id="3.40.720.10">
    <property type="entry name" value="Alkaline Phosphatase, subunit A"/>
    <property type="match status" value="1"/>
</dbReference>
<feature type="binding site" evidence="15">
    <location>
        <position position="308"/>
    </location>
    <ligand>
        <name>Mg(2+)</name>
        <dbReference type="ChEBI" id="CHEBI:18420"/>
    </ligand>
</feature>
<feature type="binding site" evidence="15">
    <location>
        <position position="168"/>
    </location>
    <ligand>
        <name>Mg(2+)</name>
        <dbReference type="ChEBI" id="CHEBI:18420"/>
    </ligand>
</feature>
<dbReference type="PRINTS" id="PR00113">
    <property type="entry name" value="ALKPHPHTASE"/>
</dbReference>
<sequence>MDLRWLFVCTFLLVSLKELKAETPQQWIDIANAELQRALNNERIVKRPKNVVLFLGDGMGVATLTAARIYKGQMGGANGEETSLTFEKFPNLGLSKTYNDNAQIPDSAGTATAYLCGQKAALGVIGVNSNATFGDCASATGNHITSILEWAQQAGKVTGIVTTTTITHATPAAAYAHTPSRDWESYVEGTDEDRKMCKDIARQLVEDLPGQNIRVIFGGGRQGFVPNNETDPAFGSRGARKDGRNLLRLKGLDVSNTDFVLGLFGPSHLAYDLLRERDGPKQPTLKEMTTKAIDILQKDPNGFFLLVEGGKIDHAHHAGQARLALHDTVAFDAAIEAAVAMLPADDTLFVVTADHSHTIGMGGYPSRGNGILKGPEGVRAKDGLPYLTLSYANGPGASQSGSRRDLTDSKTEENEFLQEALVPLSVETHGGEDVAIYAKGPFAHLFHTLHEQHYIAVAMDYAACYRSNTPDHCRSPAPTSSGNDTREATTAASRATSFSAAATLIIVACFCLAMLK</sequence>
<dbReference type="InterPro" id="IPR018299">
    <property type="entry name" value="Alkaline_phosphatase_AS"/>
</dbReference>
<evidence type="ECO:0000256" key="6">
    <source>
        <dbReference type="ARBA" id="ARBA00022622"/>
    </source>
</evidence>
<keyword evidence="8 17" id="KW-0378">Hydrolase</keyword>
<feature type="binding site" evidence="15">
    <location>
        <position position="57"/>
    </location>
    <ligand>
        <name>Zn(2+)</name>
        <dbReference type="ChEBI" id="CHEBI:29105"/>
        <label>2</label>
    </ligand>
</feature>
<comment type="caution">
    <text evidence="19">The sequence shown here is derived from an EMBL/GenBank/DDBJ whole genome shotgun (WGS) entry which is preliminary data.</text>
</comment>
<feature type="chain" id="PRO_5013366010" description="Alkaline phosphatase" evidence="18">
    <location>
        <begin position="22"/>
        <end position="516"/>
    </location>
</feature>
<dbReference type="PANTHER" id="PTHR11596">
    <property type="entry name" value="ALKALINE PHOSPHATASE"/>
    <property type="match status" value="1"/>
</dbReference>
<evidence type="ECO:0000313" key="19">
    <source>
        <dbReference type="EMBL" id="OQV26259.1"/>
    </source>
</evidence>
<dbReference type="Pfam" id="PF00245">
    <property type="entry name" value="Alk_phosphatase"/>
    <property type="match status" value="1"/>
</dbReference>
<gene>
    <name evidence="19" type="ORF">BV898_00377</name>
</gene>
<evidence type="ECO:0000256" key="10">
    <source>
        <dbReference type="ARBA" id="ARBA00022842"/>
    </source>
</evidence>
<evidence type="ECO:0000256" key="16">
    <source>
        <dbReference type="RuleBase" id="RU003946"/>
    </source>
</evidence>
<evidence type="ECO:0000256" key="3">
    <source>
        <dbReference type="ARBA" id="ARBA00012647"/>
    </source>
</evidence>
<protein>
    <recommendedName>
        <fullName evidence="3 17">Alkaline phosphatase</fullName>
        <ecNumber evidence="3 17">3.1.3.1</ecNumber>
    </recommendedName>
</protein>
<keyword evidence="4" id="KW-1003">Cell membrane</keyword>
<dbReference type="EMBL" id="MTYJ01000001">
    <property type="protein sequence ID" value="OQV26259.1"/>
    <property type="molecule type" value="Genomic_DNA"/>
</dbReference>
<dbReference type="InterPro" id="IPR017850">
    <property type="entry name" value="Alkaline_phosphatase_core_sf"/>
</dbReference>
<comment type="subcellular location">
    <subcellularLocation>
        <location evidence="1">Cell membrane</location>
        <topology evidence="1">Lipid-anchor</topology>
        <topology evidence="1">GPI-anchor</topology>
    </subcellularLocation>
</comment>
<name>A0A1W0XFJ8_HYPEX</name>
<dbReference type="SMART" id="SM00098">
    <property type="entry name" value="alkPPc"/>
    <property type="match status" value="1"/>
</dbReference>
<keyword evidence="20" id="KW-1185">Reference proteome</keyword>
<dbReference type="GO" id="GO:0004035">
    <property type="term" value="F:alkaline phosphatase activity"/>
    <property type="evidence" value="ECO:0007669"/>
    <property type="project" value="UniProtKB-EC"/>
</dbReference>
<comment type="cofactor">
    <cofactor evidence="15">
        <name>Zn(2+)</name>
        <dbReference type="ChEBI" id="CHEBI:29105"/>
    </cofactor>
    <text evidence="15">Binds 2 Zn(2+) ions.</text>
</comment>
<keyword evidence="11" id="KW-0472">Membrane</keyword>
<keyword evidence="5" id="KW-0597">Phosphoprotein</keyword>
<feature type="binding site" evidence="15">
    <location>
        <position position="57"/>
    </location>
    <ligand>
        <name>Mg(2+)</name>
        <dbReference type="ChEBI" id="CHEBI:18420"/>
    </ligand>
</feature>
<evidence type="ECO:0000256" key="5">
    <source>
        <dbReference type="ARBA" id="ARBA00022553"/>
    </source>
</evidence>
<organism evidence="19 20">
    <name type="scientific">Hypsibius exemplaris</name>
    <name type="common">Freshwater tardigrade</name>
    <dbReference type="NCBI Taxonomy" id="2072580"/>
    <lineage>
        <taxon>Eukaryota</taxon>
        <taxon>Metazoa</taxon>
        <taxon>Ecdysozoa</taxon>
        <taxon>Tardigrada</taxon>
        <taxon>Eutardigrada</taxon>
        <taxon>Parachela</taxon>
        <taxon>Hypsibioidea</taxon>
        <taxon>Hypsibiidae</taxon>
        <taxon>Hypsibius</taxon>
    </lineage>
</organism>
<feature type="binding site" evidence="15">
    <location>
        <position position="170"/>
    </location>
    <ligand>
        <name>Mg(2+)</name>
        <dbReference type="ChEBI" id="CHEBI:18420"/>
    </ligand>
</feature>
<evidence type="ECO:0000256" key="8">
    <source>
        <dbReference type="ARBA" id="ARBA00022801"/>
    </source>
</evidence>
<evidence type="ECO:0000256" key="11">
    <source>
        <dbReference type="ARBA" id="ARBA00023136"/>
    </source>
</evidence>
<dbReference type="CDD" id="cd16012">
    <property type="entry name" value="ALP"/>
    <property type="match status" value="1"/>
</dbReference>
<evidence type="ECO:0000256" key="14">
    <source>
        <dbReference type="PIRSR" id="PIRSR601952-1"/>
    </source>
</evidence>
<keyword evidence="6" id="KW-0336">GPI-anchor</keyword>
<feature type="binding site" evidence="15">
    <location>
        <position position="317"/>
    </location>
    <ligand>
        <name>Zn(2+)</name>
        <dbReference type="ChEBI" id="CHEBI:29105"/>
        <label>2</label>
    </ligand>
</feature>
<comment type="cofactor">
    <cofactor evidence="15">
        <name>Mg(2+)</name>
        <dbReference type="ChEBI" id="CHEBI:18420"/>
    </cofactor>
    <text evidence="15">Binds 1 Mg(2+) ion.</text>
</comment>